<evidence type="ECO:0000313" key="1">
    <source>
        <dbReference type="EMBL" id="MBH0781248.1"/>
    </source>
</evidence>
<keyword evidence="1" id="KW-0418">Kinase</keyword>
<accession>A0A931IKL5</accession>
<dbReference type="RefSeq" id="WP_196153532.1">
    <property type="nucleotide sequence ID" value="NZ_JADMLG010000022.1"/>
</dbReference>
<dbReference type="InterPro" id="IPR052922">
    <property type="entry name" value="Cytidylate_Kinase-2"/>
</dbReference>
<keyword evidence="1" id="KW-0808">Transferase</keyword>
<dbReference type="EMBL" id="JADMLG010000022">
    <property type="protein sequence ID" value="MBH0781248.1"/>
    <property type="molecule type" value="Genomic_DNA"/>
</dbReference>
<dbReference type="Proteomes" id="UP000655751">
    <property type="component" value="Unassembled WGS sequence"/>
</dbReference>
<gene>
    <name evidence="1" type="ORF">IT779_33740</name>
</gene>
<dbReference type="SUPFAM" id="SSF52540">
    <property type="entry name" value="P-loop containing nucleoside triphosphate hydrolases"/>
    <property type="match status" value="1"/>
</dbReference>
<dbReference type="PANTHER" id="PTHR37816:SF1">
    <property type="entry name" value="TOXIN"/>
    <property type="match status" value="1"/>
</dbReference>
<reference evidence="1" key="1">
    <citation type="submission" date="2020-11" db="EMBL/GenBank/DDBJ databases">
        <title>Nocardia NEAU-351.nov., a novel actinomycete isolated from the cow dung.</title>
        <authorList>
            <person name="Zhang X."/>
        </authorList>
    </citation>
    <scope>NUCLEOTIDE SEQUENCE</scope>
    <source>
        <strain evidence="1">NEAU-351</strain>
    </source>
</reference>
<dbReference type="PANTHER" id="PTHR37816">
    <property type="entry name" value="YALI0E33011P"/>
    <property type="match status" value="1"/>
</dbReference>
<evidence type="ECO:0000313" key="2">
    <source>
        <dbReference type="Proteomes" id="UP000655751"/>
    </source>
</evidence>
<protein>
    <submittedName>
        <fullName evidence="1">Adenylate kinase</fullName>
    </submittedName>
</protein>
<dbReference type="InterPro" id="IPR027417">
    <property type="entry name" value="P-loop_NTPase"/>
</dbReference>
<proteinExistence type="predicted"/>
<sequence length="160" mass="18324">MNKVVILGRGGAGKSNLAARLGAAIALPVVELDKHFWPPDLTPLPEDQWTQIQRRLVTEPAWILDGDLGPYDALDVRLQAADTIIVLDFPLWRCAWRALRRSRENMAFWRWVIGYRRHSLPLIMVAIANRARHADTYILKTPHEVENLLARVEYGHDRTS</sequence>
<name>A0A931IKL5_9NOCA</name>
<keyword evidence="2" id="KW-1185">Reference proteome</keyword>
<organism evidence="1 2">
    <name type="scientific">Nocardia bovistercoris</name>
    <dbReference type="NCBI Taxonomy" id="2785916"/>
    <lineage>
        <taxon>Bacteria</taxon>
        <taxon>Bacillati</taxon>
        <taxon>Actinomycetota</taxon>
        <taxon>Actinomycetes</taxon>
        <taxon>Mycobacteriales</taxon>
        <taxon>Nocardiaceae</taxon>
        <taxon>Nocardia</taxon>
    </lineage>
</organism>
<dbReference type="GO" id="GO:0016301">
    <property type="term" value="F:kinase activity"/>
    <property type="evidence" value="ECO:0007669"/>
    <property type="project" value="UniProtKB-KW"/>
</dbReference>
<comment type="caution">
    <text evidence="1">The sequence shown here is derived from an EMBL/GenBank/DDBJ whole genome shotgun (WGS) entry which is preliminary data.</text>
</comment>
<dbReference type="AlphaFoldDB" id="A0A931IKL5"/>